<feature type="region of interest" description="Disordered" evidence="1">
    <location>
        <begin position="195"/>
        <end position="299"/>
    </location>
</feature>
<feature type="compositionally biased region" description="Polar residues" evidence="1">
    <location>
        <begin position="234"/>
        <end position="245"/>
    </location>
</feature>
<dbReference type="EnsemblMetazoa" id="CPIJ006586-RA">
    <property type="protein sequence ID" value="CPIJ006586-PA"/>
    <property type="gene ID" value="CPIJ006586"/>
</dbReference>
<dbReference type="KEGG" id="cqu:CpipJ_CPIJ006586"/>
<dbReference type="STRING" id="7176.B0WH69"/>
<dbReference type="InParanoid" id="B0WH69"/>
<feature type="compositionally biased region" description="Low complexity" evidence="1">
    <location>
        <begin position="212"/>
        <end position="223"/>
    </location>
</feature>
<accession>B0WH69</accession>
<dbReference type="OMA" id="SSTCKFR"/>
<organism>
    <name type="scientific">Culex quinquefasciatus</name>
    <name type="common">Southern house mosquito</name>
    <name type="synonym">Culex pungens</name>
    <dbReference type="NCBI Taxonomy" id="7176"/>
    <lineage>
        <taxon>Eukaryota</taxon>
        <taxon>Metazoa</taxon>
        <taxon>Ecdysozoa</taxon>
        <taxon>Arthropoda</taxon>
        <taxon>Hexapoda</taxon>
        <taxon>Insecta</taxon>
        <taxon>Pterygota</taxon>
        <taxon>Neoptera</taxon>
        <taxon>Endopterygota</taxon>
        <taxon>Diptera</taxon>
        <taxon>Nematocera</taxon>
        <taxon>Culicoidea</taxon>
        <taxon>Culicidae</taxon>
        <taxon>Culicinae</taxon>
        <taxon>Culicini</taxon>
        <taxon>Culex</taxon>
        <taxon>Culex</taxon>
    </lineage>
</organism>
<sequence length="299" mass="33597">MTKPEEEKKPDQKPDHAGKLIGSLENFVPGSDFEDYLERAENFFELNQITDDGFKRQLIVHFIGLPALRKLQQLLYPKTHKDVTYVIVTDKLKAYFCPKRNRIAQSVEFFKRNQQEFEKVADFAVELQALSKNCVFGNYLDKALRDKFVAGIVSPKIQGELMNSTDDMTFEQAVDKAKVLEQIELDVMTMKNKNGNLNRVNAGRWSRKDGNRSASRGGHRSNSGGRGTWKQKKNGWQQDGGSVMSNGGRRNGWQRAGGSVMGNGGRSHGWQRAGGSVMGNGGQSWKKGPRCFNFRSLGT</sequence>
<dbReference type="Pfam" id="PF14893">
    <property type="entry name" value="PNMA"/>
    <property type="match status" value="1"/>
</dbReference>
<dbReference type="OrthoDB" id="7764111at2759"/>
<dbReference type="InterPro" id="IPR048270">
    <property type="entry name" value="PNMA_C"/>
</dbReference>
<evidence type="ECO:0000313" key="4">
    <source>
        <dbReference type="EnsemblMetazoa" id="CPIJ006586-PA"/>
    </source>
</evidence>
<dbReference type="eggNOG" id="ENOG502S33G">
    <property type="taxonomic scope" value="Eukaryota"/>
</dbReference>
<dbReference type="HOGENOM" id="CLU_931417_0_0_1"/>
<name>B0WH69_CULQU</name>
<keyword evidence="5" id="KW-1185">Reference proteome</keyword>
<gene>
    <name evidence="4" type="primary">6038259</name>
    <name evidence="3" type="ORF">CpipJ_CPIJ006586</name>
</gene>
<evidence type="ECO:0000256" key="1">
    <source>
        <dbReference type="SAM" id="MobiDB-lite"/>
    </source>
</evidence>
<dbReference type="PANTHER" id="PTHR33198">
    <property type="entry name" value="ANK_REP_REGION DOMAIN-CONTAINING PROTEIN-RELATED"/>
    <property type="match status" value="1"/>
</dbReference>
<protein>
    <recommendedName>
        <fullName evidence="2">Paraneoplastic antigen Ma-like C-terminal domain-containing protein</fullName>
    </recommendedName>
</protein>
<evidence type="ECO:0000259" key="2">
    <source>
        <dbReference type="Pfam" id="PF14893"/>
    </source>
</evidence>
<evidence type="ECO:0000313" key="3">
    <source>
        <dbReference type="EMBL" id="EDS27576.1"/>
    </source>
</evidence>
<proteinExistence type="predicted"/>
<dbReference type="AlphaFoldDB" id="B0WH69"/>
<reference evidence="4" key="2">
    <citation type="submission" date="2021-02" db="UniProtKB">
        <authorList>
            <consortium name="EnsemblMetazoa"/>
        </authorList>
    </citation>
    <scope>IDENTIFICATION</scope>
    <source>
        <strain evidence="4">JHB</strain>
    </source>
</reference>
<feature type="domain" description="Paraneoplastic antigen Ma-like C-terminal" evidence="2">
    <location>
        <begin position="31"/>
        <end position="147"/>
    </location>
</feature>
<dbReference type="VEuPathDB" id="VectorBase:CPIJ006586"/>
<dbReference type="VEuPathDB" id="VectorBase:CQUJHB002464"/>
<dbReference type="PANTHER" id="PTHR33198:SF19">
    <property type="entry name" value="CCHC-TYPE DOMAIN-CONTAINING PROTEIN"/>
    <property type="match status" value="1"/>
</dbReference>
<dbReference type="EMBL" id="DS231933">
    <property type="protein sequence ID" value="EDS27576.1"/>
    <property type="molecule type" value="Genomic_DNA"/>
</dbReference>
<dbReference type="Proteomes" id="UP000002320">
    <property type="component" value="Unassembled WGS sequence"/>
</dbReference>
<evidence type="ECO:0000313" key="5">
    <source>
        <dbReference type="Proteomes" id="UP000002320"/>
    </source>
</evidence>
<reference evidence="3" key="1">
    <citation type="submission" date="2007-03" db="EMBL/GenBank/DDBJ databases">
        <title>Annotation of Culex pipiens quinquefasciatus.</title>
        <authorList>
            <consortium name="The Broad Institute Genome Sequencing Platform"/>
            <person name="Atkinson P.W."/>
            <person name="Hemingway J."/>
            <person name="Christensen B.M."/>
            <person name="Higgs S."/>
            <person name="Kodira C."/>
            <person name="Hannick L."/>
            <person name="Megy K."/>
            <person name="O'Leary S."/>
            <person name="Pearson M."/>
            <person name="Haas B.J."/>
            <person name="Mauceli E."/>
            <person name="Wortman J.R."/>
            <person name="Lee N.H."/>
            <person name="Guigo R."/>
            <person name="Stanke M."/>
            <person name="Alvarado L."/>
            <person name="Amedeo P."/>
            <person name="Antoine C.H."/>
            <person name="Arensburger P."/>
            <person name="Bidwell S.L."/>
            <person name="Crawford M."/>
            <person name="Camaro F."/>
            <person name="Devon K."/>
            <person name="Engels R."/>
            <person name="Hammond M."/>
            <person name="Howarth C."/>
            <person name="Koehrsen M."/>
            <person name="Lawson D."/>
            <person name="Montgomery P."/>
            <person name="Nene V."/>
            <person name="Nusbaum C."/>
            <person name="Puiu D."/>
            <person name="Romero-Severson J."/>
            <person name="Severson D.W."/>
            <person name="Shumway M."/>
            <person name="Sisk P."/>
            <person name="Stolte C."/>
            <person name="Zeng Q."/>
            <person name="Eisenstadt E."/>
            <person name="Fraser-Liggett C."/>
            <person name="Strausberg R."/>
            <person name="Galagan J."/>
            <person name="Birren B."/>
            <person name="Collins F.H."/>
        </authorList>
    </citation>
    <scope>NUCLEOTIDE SEQUENCE [LARGE SCALE GENOMIC DNA]</scope>
    <source>
        <strain evidence="3">JHB</strain>
    </source>
</reference>